<name>A0A330HLF6_9HYPH</name>
<accession>A0A330HLF6</accession>
<sequence>MMLPREGTMADKIKVRVQEHRNVFIHNDLANAAFYFKQRISERLKNGDHEGVGLEMMACLTMIAFAVEAKFNFLGHRLVAKWDERAPYLDKVRRVTKHLGVAFDDKTRPYKSVRDLKDFRDTLAHGKPLELRTDKEIVTTHEELEKRGYLTADWQKRLTEQFVNDAFDDMEAIWRDLLARSNLAIFDTLTSGGSSITFIESVA</sequence>
<dbReference type="AlphaFoldDB" id="A0A330HLF6"/>
<evidence type="ECO:0000313" key="2">
    <source>
        <dbReference type="Proteomes" id="UP000251558"/>
    </source>
</evidence>
<evidence type="ECO:0000313" key="1">
    <source>
        <dbReference type="EMBL" id="RAZ88518.1"/>
    </source>
</evidence>
<comment type="caution">
    <text evidence="1">The sequence shown here is derived from an EMBL/GenBank/DDBJ whole genome shotgun (WGS) entry which is preliminary data.</text>
</comment>
<reference evidence="2" key="1">
    <citation type="submission" date="2018-06" db="EMBL/GenBank/DDBJ databases">
        <authorList>
            <person name="Helene L.C."/>
            <person name="Dall'Agnol R."/>
            <person name="Delamuta J.R."/>
            <person name="Hungria M."/>
        </authorList>
    </citation>
    <scope>NUCLEOTIDE SEQUENCE [LARGE SCALE GENOMIC DNA]</scope>
    <source>
        <strain evidence="2">AC99b</strain>
    </source>
</reference>
<keyword evidence="2" id="KW-1185">Reference proteome</keyword>
<organism evidence="1 2">
    <name type="scientific">Mesorhizobium hawassense</name>
    <dbReference type="NCBI Taxonomy" id="1209954"/>
    <lineage>
        <taxon>Bacteria</taxon>
        <taxon>Pseudomonadati</taxon>
        <taxon>Pseudomonadota</taxon>
        <taxon>Alphaproteobacteria</taxon>
        <taxon>Hyphomicrobiales</taxon>
        <taxon>Phyllobacteriaceae</taxon>
        <taxon>Mesorhizobium</taxon>
    </lineage>
</organism>
<dbReference type="Proteomes" id="UP000251558">
    <property type="component" value="Unassembled WGS sequence"/>
</dbReference>
<protein>
    <submittedName>
        <fullName evidence="1">Uncharacterized protein</fullName>
    </submittedName>
</protein>
<dbReference type="EMBL" id="QMBP01000012">
    <property type="protein sequence ID" value="RAZ88518.1"/>
    <property type="molecule type" value="Genomic_DNA"/>
</dbReference>
<reference evidence="1 2" key="2">
    <citation type="submission" date="2018-07" db="EMBL/GenBank/DDBJ databases">
        <title>Diversity of Mesorhizobium strains in Brazil.</title>
        <authorList>
            <person name="Helene L.C.F."/>
            <person name="Dall'Agnol R."/>
            <person name="Delamuta J.R.M."/>
            <person name="Hungria M."/>
        </authorList>
    </citation>
    <scope>NUCLEOTIDE SEQUENCE [LARGE SCALE GENOMIC DNA]</scope>
    <source>
        <strain evidence="1 2">AC99b</strain>
    </source>
</reference>
<gene>
    <name evidence="1" type="ORF">DPM33_23625</name>
</gene>
<proteinExistence type="predicted"/>